<dbReference type="Proteomes" id="UP001295469">
    <property type="component" value="Chromosome C07"/>
</dbReference>
<protein>
    <submittedName>
        <fullName evidence="2">(rape) hypothetical protein</fullName>
    </submittedName>
</protein>
<reference evidence="2" key="1">
    <citation type="submission" date="2021-01" db="EMBL/GenBank/DDBJ databases">
        <authorList>
            <consortium name="Genoscope - CEA"/>
            <person name="William W."/>
        </authorList>
    </citation>
    <scope>NUCLEOTIDE SEQUENCE</scope>
</reference>
<gene>
    <name evidence="2" type="ORF">DARMORV10_C07P13420.1</name>
</gene>
<sequence>MSSPSLCSKKRRVHPASVTSIITSNKGKKCGDCGKKDF</sequence>
<organism evidence="2">
    <name type="scientific">Brassica napus</name>
    <name type="common">Rape</name>
    <dbReference type="NCBI Taxonomy" id="3708"/>
    <lineage>
        <taxon>Eukaryota</taxon>
        <taxon>Viridiplantae</taxon>
        <taxon>Streptophyta</taxon>
        <taxon>Embryophyta</taxon>
        <taxon>Tracheophyta</taxon>
        <taxon>Spermatophyta</taxon>
        <taxon>Magnoliopsida</taxon>
        <taxon>eudicotyledons</taxon>
        <taxon>Gunneridae</taxon>
        <taxon>Pentapetalae</taxon>
        <taxon>rosids</taxon>
        <taxon>malvids</taxon>
        <taxon>Brassicales</taxon>
        <taxon>Brassicaceae</taxon>
        <taxon>Brassiceae</taxon>
        <taxon>Brassica</taxon>
    </lineage>
</organism>
<dbReference type="EMBL" id="HG994371">
    <property type="protein sequence ID" value="CAF1965347.1"/>
    <property type="molecule type" value="Genomic_DNA"/>
</dbReference>
<feature type="compositionally biased region" description="Basic and acidic residues" evidence="1">
    <location>
        <begin position="29"/>
        <end position="38"/>
    </location>
</feature>
<accession>A0A816M014</accession>
<name>A0A816M014_BRANA</name>
<proteinExistence type="predicted"/>
<dbReference type="AlphaFoldDB" id="A0A816M014"/>
<feature type="region of interest" description="Disordered" evidence="1">
    <location>
        <begin position="18"/>
        <end position="38"/>
    </location>
</feature>
<evidence type="ECO:0000256" key="1">
    <source>
        <dbReference type="SAM" id="MobiDB-lite"/>
    </source>
</evidence>
<evidence type="ECO:0000313" key="2">
    <source>
        <dbReference type="EMBL" id="CAF1965347.1"/>
    </source>
</evidence>